<feature type="non-terminal residue" evidence="2">
    <location>
        <position position="88"/>
    </location>
</feature>
<dbReference type="InterPro" id="IPR018490">
    <property type="entry name" value="cNMP-bd_dom_sf"/>
</dbReference>
<keyword evidence="3" id="KW-1185">Reference proteome</keyword>
<keyword evidence="2" id="KW-0418">Kinase</keyword>
<feature type="domain" description="Cyclic nucleotide-binding" evidence="1">
    <location>
        <begin position="61"/>
        <end position="88"/>
    </location>
</feature>
<dbReference type="InterPro" id="IPR000595">
    <property type="entry name" value="cNMP-bd_dom"/>
</dbReference>
<reference evidence="2 3" key="1">
    <citation type="submission" date="2013-11" db="EMBL/GenBank/DDBJ databases">
        <title>Genome sequencing of Stegodyphus mimosarum.</title>
        <authorList>
            <person name="Bechsgaard J."/>
        </authorList>
    </citation>
    <scope>NUCLEOTIDE SEQUENCE [LARGE SCALE GENOMIC DNA]</scope>
</reference>
<dbReference type="STRING" id="407821.A0A087U2D7"/>
<sequence length="88" mass="10228">MDSKEKVTSKRYGRHIPLTKKQGVSGESAGCQDFDDFQVQKHEKDFRSKQLIKEAIMENDFLKNLDSSQVREIVDCMYCQYFTKGTLV</sequence>
<gene>
    <name evidence="2" type="ORF">X975_19264</name>
</gene>
<proteinExistence type="predicted"/>
<evidence type="ECO:0000313" key="3">
    <source>
        <dbReference type="Proteomes" id="UP000054359"/>
    </source>
</evidence>
<organism evidence="2 3">
    <name type="scientific">Stegodyphus mimosarum</name>
    <name type="common">African social velvet spider</name>
    <dbReference type="NCBI Taxonomy" id="407821"/>
    <lineage>
        <taxon>Eukaryota</taxon>
        <taxon>Metazoa</taxon>
        <taxon>Ecdysozoa</taxon>
        <taxon>Arthropoda</taxon>
        <taxon>Chelicerata</taxon>
        <taxon>Arachnida</taxon>
        <taxon>Araneae</taxon>
        <taxon>Araneomorphae</taxon>
        <taxon>Entelegynae</taxon>
        <taxon>Eresoidea</taxon>
        <taxon>Eresidae</taxon>
        <taxon>Stegodyphus</taxon>
    </lineage>
</organism>
<evidence type="ECO:0000259" key="1">
    <source>
        <dbReference type="PROSITE" id="PS50042"/>
    </source>
</evidence>
<dbReference type="Gene3D" id="2.60.120.10">
    <property type="entry name" value="Jelly Rolls"/>
    <property type="match status" value="1"/>
</dbReference>
<dbReference type="PROSITE" id="PS50042">
    <property type="entry name" value="CNMP_BINDING_3"/>
    <property type="match status" value="1"/>
</dbReference>
<dbReference type="InterPro" id="IPR014710">
    <property type="entry name" value="RmlC-like_jellyroll"/>
</dbReference>
<dbReference type="SUPFAM" id="SSF51206">
    <property type="entry name" value="cAMP-binding domain-like"/>
    <property type="match status" value="1"/>
</dbReference>
<dbReference type="EMBL" id="KK117835">
    <property type="protein sequence ID" value="KFM71526.1"/>
    <property type="molecule type" value="Genomic_DNA"/>
</dbReference>
<name>A0A087U2D7_STEMI</name>
<evidence type="ECO:0000313" key="2">
    <source>
        <dbReference type="EMBL" id="KFM71526.1"/>
    </source>
</evidence>
<dbReference type="Proteomes" id="UP000054359">
    <property type="component" value="Unassembled WGS sequence"/>
</dbReference>
<dbReference type="OrthoDB" id="63267at2759"/>
<keyword evidence="2" id="KW-0808">Transferase</keyword>
<dbReference type="GO" id="GO:0016301">
    <property type="term" value="F:kinase activity"/>
    <property type="evidence" value="ECO:0007669"/>
    <property type="project" value="UniProtKB-KW"/>
</dbReference>
<protein>
    <submittedName>
        <fullName evidence="2">cGMP-dependent protein kinase, isozyme 1</fullName>
    </submittedName>
</protein>
<accession>A0A087U2D7</accession>
<dbReference type="AlphaFoldDB" id="A0A087U2D7"/>